<dbReference type="PANTHER" id="PTHR16284">
    <property type="entry name" value="PROTEIN CDV3 HOMOLOG"/>
    <property type="match status" value="1"/>
</dbReference>
<evidence type="ECO:0000256" key="1">
    <source>
        <dbReference type="ARBA" id="ARBA00006062"/>
    </source>
</evidence>
<name>E0VDL3_PEDHC</name>
<feature type="compositionally biased region" description="Polar residues" evidence="2">
    <location>
        <begin position="169"/>
        <end position="191"/>
    </location>
</feature>
<dbReference type="FunCoup" id="E0VDL3">
    <property type="interactions" value="1053"/>
</dbReference>
<dbReference type="Proteomes" id="UP000009046">
    <property type="component" value="Unassembled WGS sequence"/>
</dbReference>
<dbReference type="Pfam" id="PF15359">
    <property type="entry name" value="CDV3"/>
    <property type="match status" value="1"/>
</dbReference>
<dbReference type="eggNOG" id="ENOG502S35X">
    <property type="taxonomic scope" value="Eukaryota"/>
</dbReference>
<dbReference type="InParanoid" id="E0VDL3"/>
<organism>
    <name type="scientific">Pediculus humanus subsp. corporis</name>
    <name type="common">Body louse</name>
    <dbReference type="NCBI Taxonomy" id="121224"/>
    <lineage>
        <taxon>Eukaryota</taxon>
        <taxon>Metazoa</taxon>
        <taxon>Ecdysozoa</taxon>
        <taxon>Arthropoda</taxon>
        <taxon>Hexapoda</taxon>
        <taxon>Insecta</taxon>
        <taxon>Pterygota</taxon>
        <taxon>Neoptera</taxon>
        <taxon>Paraneoptera</taxon>
        <taxon>Psocodea</taxon>
        <taxon>Troctomorpha</taxon>
        <taxon>Phthiraptera</taxon>
        <taxon>Anoplura</taxon>
        <taxon>Pediculidae</taxon>
        <taxon>Pediculus</taxon>
    </lineage>
</organism>
<dbReference type="CTD" id="8238334"/>
<feature type="region of interest" description="Disordered" evidence="2">
    <location>
        <begin position="32"/>
        <end position="191"/>
    </location>
</feature>
<dbReference type="InterPro" id="IPR026806">
    <property type="entry name" value="CDV3"/>
</dbReference>
<dbReference type="PANTHER" id="PTHR16284:SF13">
    <property type="entry name" value="PROTEIN CDV3 HOMOLOG"/>
    <property type="match status" value="1"/>
</dbReference>
<feature type="compositionally biased region" description="Basic and acidic residues" evidence="2">
    <location>
        <begin position="32"/>
        <end position="46"/>
    </location>
</feature>
<protein>
    <recommendedName>
        <fullName evidence="6">Protein CDV3</fullName>
    </recommendedName>
</protein>
<evidence type="ECO:0000313" key="3">
    <source>
        <dbReference type="EMBL" id="EEB11469.1"/>
    </source>
</evidence>
<keyword evidence="5" id="KW-1185">Reference proteome</keyword>
<dbReference type="AlphaFoldDB" id="E0VDL3"/>
<dbReference type="VEuPathDB" id="VectorBase:PHUM118840"/>
<dbReference type="EMBL" id="DS235079">
    <property type="protein sequence ID" value="EEB11469.1"/>
    <property type="molecule type" value="Genomic_DNA"/>
</dbReference>
<proteinExistence type="inferred from homology"/>
<reference evidence="3" key="2">
    <citation type="submission" date="2007-04" db="EMBL/GenBank/DDBJ databases">
        <title>The genome of the human body louse.</title>
        <authorList>
            <consortium name="The Human Body Louse Genome Consortium"/>
            <person name="Kirkness E."/>
            <person name="Walenz B."/>
            <person name="Hass B."/>
            <person name="Bruggner R."/>
            <person name="Strausberg R."/>
        </authorList>
    </citation>
    <scope>NUCLEOTIDE SEQUENCE</scope>
    <source>
        <strain evidence="3">USDA</strain>
    </source>
</reference>
<dbReference type="EMBL" id="AAZO01001397">
    <property type="status" value="NOT_ANNOTATED_CDS"/>
    <property type="molecule type" value="Genomic_DNA"/>
</dbReference>
<dbReference type="GeneID" id="8238334"/>
<dbReference type="OrthoDB" id="6288097at2759"/>
<reference evidence="4" key="3">
    <citation type="submission" date="2021-02" db="UniProtKB">
        <authorList>
            <consortium name="EnsemblMetazoa"/>
        </authorList>
    </citation>
    <scope>IDENTIFICATION</scope>
    <source>
        <strain evidence="4">USDA</strain>
    </source>
</reference>
<feature type="compositionally biased region" description="Basic and acidic residues" evidence="2">
    <location>
        <begin position="71"/>
        <end position="82"/>
    </location>
</feature>
<dbReference type="OMA" id="PWNKPVE"/>
<dbReference type="RefSeq" id="XP_002424207.1">
    <property type="nucleotide sequence ID" value="XM_002424162.1"/>
</dbReference>
<comment type="similarity">
    <text evidence="1">Belongs to the CDV3 family.</text>
</comment>
<evidence type="ECO:0000256" key="2">
    <source>
        <dbReference type="SAM" id="MobiDB-lite"/>
    </source>
</evidence>
<evidence type="ECO:0000313" key="4">
    <source>
        <dbReference type="EnsemblMetazoa" id="PHUM118840-PA"/>
    </source>
</evidence>
<dbReference type="GO" id="GO:0005737">
    <property type="term" value="C:cytoplasm"/>
    <property type="evidence" value="ECO:0007669"/>
    <property type="project" value="TreeGrafter"/>
</dbReference>
<evidence type="ECO:0000313" key="5">
    <source>
        <dbReference type="Proteomes" id="UP000009046"/>
    </source>
</evidence>
<dbReference type="STRING" id="121224.E0VDL3"/>
<feature type="compositionally biased region" description="Acidic residues" evidence="2">
    <location>
        <begin position="56"/>
        <end position="70"/>
    </location>
</feature>
<accession>E0VDL3</accession>
<sequence>MADLDDFFAKKDRKKAKGKKFTTTEEIAKKMEETGRRIEKPIKDKIGILSGPFGPDGDDIMGNNEEDEEWKEFKEEEKKDYTGLKIQNLSLQDLDDADKNDRDDEPEMNDQNNSNSQKKGPWKVVEVTEKKEKTPPPVQKSYKVPQLRKAGLNQSRSSSGGKPEAPDITSKTYFPTLSAATNESSVSWNKR</sequence>
<dbReference type="KEGG" id="phu:Phum_PHUM118840"/>
<gene>
    <name evidence="4" type="primary">8238334</name>
    <name evidence="3" type="ORF">Phum_PHUM118840</name>
</gene>
<reference evidence="3" key="1">
    <citation type="submission" date="2007-04" db="EMBL/GenBank/DDBJ databases">
        <title>Annotation of Pediculus humanus corporis strain USDA.</title>
        <authorList>
            <person name="Kirkness E."/>
            <person name="Hannick L."/>
            <person name="Hass B."/>
            <person name="Bruggner R."/>
            <person name="Lawson D."/>
            <person name="Bidwell S."/>
            <person name="Joardar V."/>
            <person name="Caler E."/>
            <person name="Walenz B."/>
            <person name="Inman J."/>
            <person name="Schobel S."/>
            <person name="Galinsky K."/>
            <person name="Amedeo P."/>
            <person name="Strausberg R."/>
        </authorList>
    </citation>
    <scope>NUCLEOTIDE SEQUENCE</scope>
    <source>
        <strain evidence="3">USDA</strain>
    </source>
</reference>
<feature type="compositionally biased region" description="Polar residues" evidence="2">
    <location>
        <begin position="109"/>
        <end position="118"/>
    </location>
</feature>
<dbReference type="EnsemblMetazoa" id="PHUM118840-RA">
    <property type="protein sequence ID" value="PHUM118840-PA"/>
    <property type="gene ID" value="PHUM118840"/>
</dbReference>
<dbReference type="HOGENOM" id="CLU_089760_0_0_1"/>
<evidence type="ECO:0008006" key="6">
    <source>
        <dbReference type="Google" id="ProtNLM"/>
    </source>
</evidence>